<comment type="caution">
    <text evidence="2">The sequence shown here is derived from an EMBL/GenBank/DDBJ whole genome shotgun (WGS) entry which is preliminary data.</text>
</comment>
<evidence type="ECO:0000313" key="2">
    <source>
        <dbReference type="EMBL" id="GFO42536.1"/>
    </source>
</evidence>
<keyword evidence="3" id="KW-1185">Reference proteome</keyword>
<dbReference type="Proteomes" id="UP000735302">
    <property type="component" value="Unassembled WGS sequence"/>
</dbReference>
<reference evidence="2 3" key="1">
    <citation type="journal article" date="2021" name="Elife">
        <title>Chloroplast acquisition without the gene transfer in kleptoplastic sea slugs, Plakobranchus ocellatus.</title>
        <authorList>
            <person name="Maeda T."/>
            <person name="Takahashi S."/>
            <person name="Yoshida T."/>
            <person name="Shimamura S."/>
            <person name="Takaki Y."/>
            <person name="Nagai Y."/>
            <person name="Toyoda A."/>
            <person name="Suzuki Y."/>
            <person name="Arimoto A."/>
            <person name="Ishii H."/>
            <person name="Satoh N."/>
            <person name="Nishiyama T."/>
            <person name="Hasebe M."/>
            <person name="Maruyama T."/>
            <person name="Minagawa J."/>
            <person name="Obokata J."/>
            <person name="Shigenobu S."/>
        </authorList>
    </citation>
    <scope>NUCLEOTIDE SEQUENCE [LARGE SCALE GENOMIC DNA]</scope>
</reference>
<organism evidence="2 3">
    <name type="scientific">Plakobranchus ocellatus</name>
    <dbReference type="NCBI Taxonomy" id="259542"/>
    <lineage>
        <taxon>Eukaryota</taxon>
        <taxon>Metazoa</taxon>
        <taxon>Spiralia</taxon>
        <taxon>Lophotrochozoa</taxon>
        <taxon>Mollusca</taxon>
        <taxon>Gastropoda</taxon>
        <taxon>Heterobranchia</taxon>
        <taxon>Euthyneura</taxon>
        <taxon>Panpulmonata</taxon>
        <taxon>Sacoglossa</taxon>
        <taxon>Placobranchoidea</taxon>
        <taxon>Plakobranchidae</taxon>
        <taxon>Plakobranchus</taxon>
    </lineage>
</organism>
<feature type="compositionally biased region" description="Polar residues" evidence="1">
    <location>
        <begin position="85"/>
        <end position="95"/>
    </location>
</feature>
<dbReference type="EMBL" id="BLXT01007807">
    <property type="protein sequence ID" value="GFO42536.1"/>
    <property type="molecule type" value="Genomic_DNA"/>
</dbReference>
<evidence type="ECO:0000313" key="3">
    <source>
        <dbReference type="Proteomes" id="UP000735302"/>
    </source>
</evidence>
<sequence length="95" mass="9994">MANTKAALRPDSAGSADDTRSRSRSRSRSSSSRRPGGGPGAEVLSSPAFNNSSNERRVVTCVAHGPGQPCLDSQSHCNHRPASTGRRSTSDNTNR</sequence>
<name>A0AAV4DEF8_9GAST</name>
<dbReference type="AlphaFoldDB" id="A0AAV4DEF8"/>
<evidence type="ECO:0000256" key="1">
    <source>
        <dbReference type="SAM" id="MobiDB-lite"/>
    </source>
</evidence>
<proteinExistence type="predicted"/>
<protein>
    <submittedName>
        <fullName evidence="2">Uncharacterized protein</fullName>
    </submittedName>
</protein>
<feature type="region of interest" description="Disordered" evidence="1">
    <location>
        <begin position="1"/>
        <end position="95"/>
    </location>
</feature>
<accession>A0AAV4DEF8</accession>
<gene>
    <name evidence="2" type="ORF">PoB_006904100</name>
</gene>